<organism evidence="1 2">
    <name type="scientific">Ixodes persulcatus</name>
    <name type="common">Taiga tick</name>
    <dbReference type="NCBI Taxonomy" id="34615"/>
    <lineage>
        <taxon>Eukaryota</taxon>
        <taxon>Metazoa</taxon>
        <taxon>Ecdysozoa</taxon>
        <taxon>Arthropoda</taxon>
        <taxon>Chelicerata</taxon>
        <taxon>Arachnida</taxon>
        <taxon>Acari</taxon>
        <taxon>Parasitiformes</taxon>
        <taxon>Ixodida</taxon>
        <taxon>Ixodoidea</taxon>
        <taxon>Ixodidae</taxon>
        <taxon>Ixodinae</taxon>
        <taxon>Ixodes</taxon>
    </lineage>
</organism>
<dbReference type="EMBL" id="JABSTQ010010949">
    <property type="protein sequence ID" value="KAG0416500.1"/>
    <property type="molecule type" value="Genomic_DNA"/>
</dbReference>
<name>A0AC60PAG0_IXOPE</name>
<feature type="non-terminal residue" evidence="1">
    <location>
        <position position="1"/>
    </location>
</feature>
<keyword evidence="2" id="KW-1185">Reference proteome</keyword>
<reference evidence="1 2" key="1">
    <citation type="journal article" date="2020" name="Cell">
        <title>Large-Scale Comparative Analyses of Tick Genomes Elucidate Their Genetic Diversity and Vector Capacities.</title>
        <authorList>
            <consortium name="Tick Genome and Microbiome Consortium (TIGMIC)"/>
            <person name="Jia N."/>
            <person name="Wang J."/>
            <person name="Shi W."/>
            <person name="Du L."/>
            <person name="Sun Y."/>
            <person name="Zhan W."/>
            <person name="Jiang J.F."/>
            <person name="Wang Q."/>
            <person name="Zhang B."/>
            <person name="Ji P."/>
            <person name="Bell-Sakyi L."/>
            <person name="Cui X.M."/>
            <person name="Yuan T.T."/>
            <person name="Jiang B.G."/>
            <person name="Yang W.F."/>
            <person name="Lam T.T."/>
            <person name="Chang Q.C."/>
            <person name="Ding S.J."/>
            <person name="Wang X.J."/>
            <person name="Zhu J.G."/>
            <person name="Ruan X.D."/>
            <person name="Zhao L."/>
            <person name="Wei J.T."/>
            <person name="Ye R.Z."/>
            <person name="Que T.C."/>
            <person name="Du C.H."/>
            <person name="Zhou Y.H."/>
            <person name="Cheng J.X."/>
            <person name="Dai P.F."/>
            <person name="Guo W.B."/>
            <person name="Han X.H."/>
            <person name="Huang E.J."/>
            <person name="Li L.F."/>
            <person name="Wei W."/>
            <person name="Gao Y.C."/>
            <person name="Liu J.Z."/>
            <person name="Shao H.Z."/>
            <person name="Wang X."/>
            <person name="Wang C.C."/>
            <person name="Yang T.C."/>
            <person name="Huo Q.B."/>
            <person name="Li W."/>
            <person name="Chen H.Y."/>
            <person name="Chen S.E."/>
            <person name="Zhou L.G."/>
            <person name="Ni X.B."/>
            <person name="Tian J.H."/>
            <person name="Sheng Y."/>
            <person name="Liu T."/>
            <person name="Pan Y.S."/>
            <person name="Xia L.Y."/>
            <person name="Li J."/>
            <person name="Zhao F."/>
            <person name="Cao W.C."/>
        </authorList>
    </citation>
    <scope>NUCLEOTIDE SEQUENCE [LARGE SCALE GENOMIC DNA]</scope>
    <source>
        <strain evidence="1">Iper-2018</strain>
    </source>
</reference>
<dbReference type="Proteomes" id="UP000805193">
    <property type="component" value="Unassembled WGS sequence"/>
</dbReference>
<comment type="caution">
    <text evidence="1">The sequence shown here is derived from an EMBL/GenBank/DDBJ whole genome shotgun (WGS) entry which is preliminary data.</text>
</comment>
<evidence type="ECO:0000313" key="1">
    <source>
        <dbReference type="EMBL" id="KAG0416500.1"/>
    </source>
</evidence>
<protein>
    <submittedName>
        <fullName evidence="1">Uncharacterized protein</fullName>
    </submittedName>
</protein>
<proteinExistence type="predicted"/>
<sequence>LEHAIFWPENDAVVSCLTTYFCEYQDTRKILDCAEVEIERPKDLTSRLLTYSRYKWTYTVKLLVCEMP</sequence>
<feature type="non-terminal residue" evidence="1">
    <location>
        <position position="68"/>
    </location>
</feature>
<evidence type="ECO:0000313" key="2">
    <source>
        <dbReference type="Proteomes" id="UP000805193"/>
    </source>
</evidence>
<gene>
    <name evidence="1" type="ORF">HPB47_006357</name>
</gene>
<accession>A0AC60PAG0</accession>